<organism evidence="2 3">
    <name type="scientific">Carboxydichorda subterranea</name>
    <dbReference type="NCBI Taxonomy" id="3109565"/>
    <lineage>
        <taxon>Bacteria</taxon>
        <taxon>Bacillati</taxon>
        <taxon>Bacillota</taxon>
        <taxon>Limnochordia</taxon>
        <taxon>Limnochordales</taxon>
        <taxon>Geochordaceae</taxon>
        <taxon>Carboxydichorda</taxon>
    </lineage>
</organism>
<proteinExistence type="predicted"/>
<feature type="transmembrane region" description="Helical" evidence="1">
    <location>
        <begin position="88"/>
        <end position="109"/>
    </location>
</feature>
<dbReference type="Proteomes" id="UP001332192">
    <property type="component" value="Chromosome"/>
</dbReference>
<keyword evidence="1" id="KW-0812">Transmembrane</keyword>
<accession>A0ABZ1BXL3</accession>
<protein>
    <submittedName>
        <fullName evidence="2">DUF998 domain-containing protein</fullName>
    </submittedName>
</protein>
<keyword evidence="1" id="KW-1133">Transmembrane helix</keyword>
<feature type="transmembrane region" description="Helical" evidence="1">
    <location>
        <begin position="58"/>
        <end position="76"/>
    </location>
</feature>
<keyword evidence="3" id="KW-1185">Reference proteome</keyword>
<sequence length="227" mass="23577">MFGMLGIVAGIVAPILYAVTVVAGAAATPGYSHARNAISELIQTGAPAKASLDPWFLVYNALVVTFGVALSQAFEARTDRHARGAGRFAGGVLAMVGVLGGVMTLWFPMDPIGSEATPAGTGHVVLAGLVSLASMVAMASAGLAFSRSGRWAGYGLYSFVSVTVVFGTGAMAAWSAATGSGWMGLWERLTIGAFLQWLLVVALAVMARRKRPAWVGVGRRPGRIFMR</sequence>
<name>A0ABZ1BXL3_9FIRM</name>
<dbReference type="InterPro" id="IPR009339">
    <property type="entry name" value="DUF998"/>
</dbReference>
<gene>
    <name evidence="2" type="ORF">U7230_00300</name>
</gene>
<feature type="transmembrane region" description="Helical" evidence="1">
    <location>
        <begin position="189"/>
        <end position="207"/>
    </location>
</feature>
<keyword evidence="1" id="KW-0472">Membrane</keyword>
<evidence type="ECO:0000256" key="1">
    <source>
        <dbReference type="SAM" id="Phobius"/>
    </source>
</evidence>
<feature type="transmembrane region" description="Helical" evidence="1">
    <location>
        <begin position="156"/>
        <end position="177"/>
    </location>
</feature>
<dbReference type="EMBL" id="CP141615">
    <property type="protein sequence ID" value="WRP17494.1"/>
    <property type="molecule type" value="Genomic_DNA"/>
</dbReference>
<dbReference type="RefSeq" id="WP_324716764.1">
    <property type="nucleotide sequence ID" value="NZ_CP141615.1"/>
</dbReference>
<dbReference type="Pfam" id="PF06197">
    <property type="entry name" value="DUF998"/>
    <property type="match status" value="1"/>
</dbReference>
<feature type="transmembrane region" description="Helical" evidence="1">
    <location>
        <begin position="121"/>
        <end position="144"/>
    </location>
</feature>
<evidence type="ECO:0000313" key="3">
    <source>
        <dbReference type="Proteomes" id="UP001332192"/>
    </source>
</evidence>
<evidence type="ECO:0000313" key="2">
    <source>
        <dbReference type="EMBL" id="WRP17494.1"/>
    </source>
</evidence>
<reference evidence="2 3" key="1">
    <citation type="journal article" date="2024" name="Front. Microbiol.">
        <title>Novel thermophilic genera Geochorda gen. nov. and Carboxydochorda gen. nov. from the deep terrestrial subsurface reveal the ecophysiological diversity in the class Limnochordia.</title>
        <authorList>
            <person name="Karnachuk O.V."/>
            <person name="Lukina A.P."/>
            <person name="Avakyan M.R."/>
            <person name="Kadnikov V.V."/>
            <person name="Begmatov S."/>
            <person name="Beletsky A.V."/>
            <person name="Vlasova K.G."/>
            <person name="Novikov A.A."/>
            <person name="Shcherbakova V.A."/>
            <person name="Mardanov A.V."/>
            <person name="Ravin N.V."/>
        </authorList>
    </citation>
    <scope>NUCLEOTIDE SEQUENCE [LARGE SCALE GENOMIC DNA]</scope>
    <source>
        <strain evidence="2 3">L945</strain>
    </source>
</reference>